<accession>A0A5D2R913</accession>
<reference evidence="1 2" key="1">
    <citation type="submission" date="2019-07" db="EMBL/GenBank/DDBJ databases">
        <title>WGS assembly of Gossypium tomentosum.</title>
        <authorList>
            <person name="Chen Z.J."/>
            <person name="Sreedasyam A."/>
            <person name="Ando A."/>
            <person name="Song Q."/>
            <person name="De L."/>
            <person name="Hulse-Kemp A."/>
            <person name="Ding M."/>
            <person name="Ye W."/>
            <person name="Kirkbride R."/>
            <person name="Jenkins J."/>
            <person name="Plott C."/>
            <person name="Lovell J."/>
            <person name="Lin Y.-M."/>
            <person name="Vaughn R."/>
            <person name="Liu B."/>
            <person name="Li W."/>
            <person name="Simpson S."/>
            <person name="Scheffler B."/>
            <person name="Saski C."/>
            <person name="Grover C."/>
            <person name="Hu G."/>
            <person name="Conover J."/>
            <person name="Carlson J."/>
            <person name="Shu S."/>
            <person name="Boston L."/>
            <person name="Williams M."/>
            <person name="Peterson D."/>
            <person name="Mcgee K."/>
            <person name="Jones D."/>
            <person name="Wendel J."/>
            <person name="Stelly D."/>
            <person name="Grimwood J."/>
            <person name="Schmutz J."/>
        </authorList>
    </citation>
    <scope>NUCLEOTIDE SEQUENCE [LARGE SCALE GENOMIC DNA]</scope>
    <source>
        <strain evidence="1">7179.01</strain>
    </source>
</reference>
<evidence type="ECO:0000313" key="1">
    <source>
        <dbReference type="EMBL" id="TYI37229.1"/>
    </source>
</evidence>
<name>A0A5D2R913_GOSTO</name>
<sequence length="92" mass="10777">MKYGLKIKDSIVIKYAWCIERCLTSDNETKQELILLNLLSESVIVSNWEMRCLPAIILIAYISNPLVSKTLQLFLIINICRGYYETLCMYMY</sequence>
<dbReference type="AlphaFoldDB" id="A0A5D2R913"/>
<evidence type="ECO:0000313" key="2">
    <source>
        <dbReference type="Proteomes" id="UP000322667"/>
    </source>
</evidence>
<keyword evidence="2" id="KW-1185">Reference proteome</keyword>
<protein>
    <submittedName>
        <fullName evidence="1">Uncharacterized protein</fullName>
    </submittedName>
</protein>
<proteinExistence type="predicted"/>
<gene>
    <name evidence="1" type="ORF">ES332_A03G198200v1</name>
</gene>
<organism evidence="1 2">
    <name type="scientific">Gossypium tomentosum</name>
    <name type="common">Hawaiian cotton</name>
    <name type="synonym">Gossypium sandvicense</name>
    <dbReference type="NCBI Taxonomy" id="34277"/>
    <lineage>
        <taxon>Eukaryota</taxon>
        <taxon>Viridiplantae</taxon>
        <taxon>Streptophyta</taxon>
        <taxon>Embryophyta</taxon>
        <taxon>Tracheophyta</taxon>
        <taxon>Spermatophyta</taxon>
        <taxon>Magnoliopsida</taxon>
        <taxon>eudicotyledons</taxon>
        <taxon>Gunneridae</taxon>
        <taxon>Pentapetalae</taxon>
        <taxon>rosids</taxon>
        <taxon>malvids</taxon>
        <taxon>Malvales</taxon>
        <taxon>Malvaceae</taxon>
        <taxon>Malvoideae</taxon>
        <taxon>Gossypium</taxon>
    </lineage>
</organism>
<dbReference type="Proteomes" id="UP000322667">
    <property type="component" value="Chromosome A03"/>
</dbReference>
<dbReference type="EMBL" id="CM017612">
    <property type="protein sequence ID" value="TYI37229.1"/>
    <property type="molecule type" value="Genomic_DNA"/>
</dbReference>